<dbReference type="AlphaFoldDB" id="A0A6J6HI57"/>
<dbReference type="EMBL" id="CAEZUS010000120">
    <property type="protein sequence ID" value="CAB4612997.1"/>
    <property type="molecule type" value="Genomic_DNA"/>
</dbReference>
<sequence length="165" mass="17800">MAELVILKANQRRRREWLLLASGFLATLTLGFGLCIAFSSATSSSAYSQSVFESIGASSYQSRVIILDLKGDGKNPITYSTNVKVEPGRLLQLVSEIPEIAKGLAGTITEVPTGATEANSQIGHFDLGYGTHINEFGAFSGDLTLKYELTDPDFQGRVRLILAVK</sequence>
<name>A0A6J6HI57_9ZZZZ</name>
<gene>
    <name evidence="1" type="ORF">UFOPK1852_00800</name>
</gene>
<organism evidence="1">
    <name type="scientific">freshwater metagenome</name>
    <dbReference type="NCBI Taxonomy" id="449393"/>
    <lineage>
        <taxon>unclassified sequences</taxon>
        <taxon>metagenomes</taxon>
        <taxon>ecological metagenomes</taxon>
    </lineage>
</organism>
<reference evidence="1" key="1">
    <citation type="submission" date="2020-05" db="EMBL/GenBank/DDBJ databases">
        <authorList>
            <person name="Chiriac C."/>
            <person name="Salcher M."/>
            <person name="Ghai R."/>
            <person name="Kavagutti S V."/>
        </authorList>
    </citation>
    <scope>NUCLEOTIDE SEQUENCE</scope>
</reference>
<protein>
    <submittedName>
        <fullName evidence="1">Unannotated protein</fullName>
    </submittedName>
</protein>
<evidence type="ECO:0000313" key="1">
    <source>
        <dbReference type="EMBL" id="CAB4612997.1"/>
    </source>
</evidence>
<proteinExistence type="predicted"/>
<accession>A0A6J6HI57</accession>